<dbReference type="PANTHER" id="PTHR43308:SF5">
    <property type="entry name" value="S-LAYER PROTEIN _ PEPTIDOGLYCAN ENDO-BETA-N-ACETYLGLUCOSAMINIDASE"/>
    <property type="match status" value="1"/>
</dbReference>
<gene>
    <name evidence="3" type="ORF">BAA01_04165</name>
</gene>
<feature type="domain" description="SLH" evidence="2">
    <location>
        <begin position="33"/>
        <end position="96"/>
    </location>
</feature>
<protein>
    <recommendedName>
        <fullName evidence="2">SLH domain-containing protein</fullName>
    </recommendedName>
</protein>
<comment type="caution">
    <text evidence="3">The sequence shown here is derived from an EMBL/GenBank/DDBJ whole genome shotgun (WGS) entry which is preliminary data.</text>
</comment>
<dbReference type="PANTHER" id="PTHR43308">
    <property type="entry name" value="OUTER MEMBRANE PROTEIN ALPHA-RELATED"/>
    <property type="match status" value="1"/>
</dbReference>
<feature type="domain" description="SLH" evidence="2">
    <location>
        <begin position="98"/>
        <end position="159"/>
    </location>
</feature>
<name>A0A1Y3PZW9_9BACI</name>
<organism evidence="3 4">
    <name type="scientific">Bacillus thermozeamaize</name>
    <dbReference type="NCBI Taxonomy" id="230954"/>
    <lineage>
        <taxon>Bacteria</taxon>
        <taxon>Bacillati</taxon>
        <taxon>Bacillota</taxon>
        <taxon>Bacilli</taxon>
        <taxon>Bacillales</taxon>
        <taxon>Bacillaceae</taxon>
        <taxon>Bacillus</taxon>
    </lineage>
</organism>
<proteinExistence type="predicted"/>
<accession>A0A1Y3PZW9</accession>
<evidence type="ECO:0000259" key="2">
    <source>
        <dbReference type="PROSITE" id="PS51272"/>
    </source>
</evidence>
<dbReference type="InterPro" id="IPR001119">
    <property type="entry name" value="SLH_dom"/>
</dbReference>
<keyword evidence="1" id="KW-0732">Signal</keyword>
<evidence type="ECO:0000256" key="1">
    <source>
        <dbReference type="ARBA" id="ARBA00022729"/>
    </source>
</evidence>
<dbReference type="PROSITE" id="PS51272">
    <property type="entry name" value="SLH"/>
    <property type="match status" value="3"/>
</dbReference>
<dbReference type="InterPro" id="IPR051465">
    <property type="entry name" value="Cell_Envelope_Struct_Comp"/>
</dbReference>
<dbReference type="AlphaFoldDB" id="A0A1Y3PZW9"/>
<dbReference type="EMBL" id="LZRT01000029">
    <property type="protein sequence ID" value="OUM89929.1"/>
    <property type="molecule type" value="Genomic_DNA"/>
</dbReference>
<dbReference type="Proteomes" id="UP000196475">
    <property type="component" value="Unassembled WGS sequence"/>
</dbReference>
<sequence>MQGYNGFYYPDRPITRAEFAAFINRSFNLTEAAKINFIDLKDTHWAYPHIAIAVQANYIQGYSDHTVQPDQKITREEAAVMVYKLLKIENGTQNATIPFKDHAAISDWSKEAVLALSQNSIIKGRGNGNFDPQGHLTRAEAVTLLESALNYAASQVMVYDTPGQYGPDTGVAVIKGSVIVASPGVTLRNVIIEGDLTVAETVGDGDAYFKNVSVRGTTYIYGGGPESVHFEDSVLVWIWVDERDGIVRVVASGNTVVEYVEVHSPVKLEESSLTNSGFANVEISEGLPVSTPEFI</sequence>
<feature type="domain" description="SLH" evidence="2">
    <location>
        <begin position="1"/>
        <end position="32"/>
    </location>
</feature>
<dbReference type="Pfam" id="PF00395">
    <property type="entry name" value="SLH"/>
    <property type="match status" value="3"/>
</dbReference>
<reference evidence="4" key="1">
    <citation type="submission" date="2016-06" db="EMBL/GenBank/DDBJ databases">
        <authorList>
            <person name="Nascimento L."/>
            <person name="Pereira R.V."/>
            <person name="Martins L.F."/>
            <person name="Quaggio R.B."/>
            <person name="Silva A.M."/>
            <person name="Setubal J.C."/>
        </authorList>
    </citation>
    <scope>NUCLEOTIDE SEQUENCE [LARGE SCALE GENOMIC DNA]</scope>
</reference>
<evidence type="ECO:0000313" key="3">
    <source>
        <dbReference type="EMBL" id="OUM89929.1"/>
    </source>
</evidence>
<evidence type="ECO:0000313" key="4">
    <source>
        <dbReference type="Proteomes" id="UP000196475"/>
    </source>
</evidence>